<dbReference type="CDD" id="cd00096">
    <property type="entry name" value="Ig"/>
    <property type="match status" value="9"/>
</dbReference>
<dbReference type="Pfam" id="PF13927">
    <property type="entry name" value="Ig_3"/>
    <property type="match status" value="12"/>
</dbReference>
<evidence type="ECO:0000256" key="13">
    <source>
        <dbReference type="ARBA" id="ARBA00023319"/>
    </source>
</evidence>
<feature type="domain" description="Ig-like" evidence="17">
    <location>
        <begin position="2046"/>
        <end position="2133"/>
    </location>
</feature>
<feature type="signal peptide" evidence="15">
    <location>
        <begin position="1"/>
        <end position="22"/>
    </location>
</feature>
<evidence type="ECO:0000256" key="11">
    <source>
        <dbReference type="ARBA" id="ARBA00023157"/>
    </source>
</evidence>
<feature type="domain" description="Nidogen G2 beta-barrel" evidence="18">
    <location>
        <begin position="3358"/>
        <end position="3577"/>
    </location>
</feature>
<dbReference type="Proteomes" id="UP000257200">
    <property type="component" value="Unplaced"/>
</dbReference>
<dbReference type="FunFam" id="2.60.40.10:FF:000130">
    <property type="entry name" value="Hemicentin 1"/>
    <property type="match status" value="5"/>
</dbReference>
<keyword evidence="5" id="KW-0272">Extracellular matrix</keyword>
<dbReference type="InterPro" id="IPR013098">
    <property type="entry name" value="Ig_I-set"/>
</dbReference>
<dbReference type="CDD" id="cd00198">
    <property type="entry name" value="vWFA"/>
    <property type="match status" value="1"/>
</dbReference>
<dbReference type="SMART" id="SM00682">
    <property type="entry name" value="G2F"/>
    <property type="match status" value="1"/>
</dbReference>
<dbReference type="InterPro" id="IPR000742">
    <property type="entry name" value="EGF"/>
</dbReference>
<feature type="domain" description="Ig-like" evidence="17">
    <location>
        <begin position="1955"/>
        <end position="2043"/>
    </location>
</feature>
<dbReference type="InterPro" id="IPR006605">
    <property type="entry name" value="G2_nidogen/fibulin_G2F"/>
</dbReference>
<feature type="domain" description="Ig-like" evidence="17">
    <location>
        <begin position="780"/>
        <end position="869"/>
    </location>
</feature>
<feature type="domain" description="Ig-like" evidence="17">
    <location>
        <begin position="2230"/>
        <end position="2318"/>
    </location>
</feature>
<dbReference type="Pfam" id="PF07645">
    <property type="entry name" value="EGF_CA"/>
    <property type="match status" value="8"/>
</dbReference>
<protein>
    <recommendedName>
        <fullName evidence="21">Hemicentin 2</fullName>
    </recommendedName>
</protein>
<dbReference type="Gene3D" id="2.60.40.10">
    <property type="entry name" value="Immunoglobulins"/>
    <property type="match status" value="32"/>
</dbReference>
<dbReference type="SMART" id="SM00406">
    <property type="entry name" value="IGv"/>
    <property type="match status" value="11"/>
</dbReference>
<evidence type="ECO:0008006" key="21">
    <source>
        <dbReference type="Google" id="ProtNLM"/>
    </source>
</evidence>
<dbReference type="PROSITE" id="PS01186">
    <property type="entry name" value="EGF_2"/>
    <property type="match status" value="3"/>
</dbReference>
<dbReference type="GO" id="GO:0035122">
    <property type="term" value="P:embryonic medial fin morphogenesis"/>
    <property type="evidence" value="ECO:0007669"/>
    <property type="project" value="Ensembl"/>
</dbReference>
<dbReference type="SUPFAM" id="SSF82895">
    <property type="entry name" value="TSP-1 type 1 repeat"/>
    <property type="match status" value="1"/>
</dbReference>
<keyword evidence="20" id="KW-1185">Reference proteome</keyword>
<feature type="domain" description="Ig-like" evidence="17">
    <location>
        <begin position="1773"/>
        <end position="1864"/>
    </location>
</feature>
<evidence type="ECO:0000256" key="14">
    <source>
        <dbReference type="PROSITE-ProRule" id="PRU00076"/>
    </source>
</evidence>
<feature type="domain" description="EGF-like" evidence="16">
    <location>
        <begin position="3748"/>
        <end position="3783"/>
    </location>
</feature>
<dbReference type="Ensembl" id="ENSAPOT00000005451.1">
    <property type="protein sequence ID" value="ENSAPOP00000007148.1"/>
    <property type="gene ID" value="ENSAPOG00000009383.1"/>
</dbReference>
<dbReference type="SUPFAM" id="SSF54511">
    <property type="entry name" value="GFP-like"/>
    <property type="match status" value="1"/>
</dbReference>
<dbReference type="Pfam" id="PF23560">
    <property type="entry name" value="GBD_Hemicentin"/>
    <property type="match status" value="1"/>
</dbReference>
<dbReference type="FunFam" id="2.60.40.10:FF:000503">
    <property type="entry name" value="Hemicentin 1"/>
    <property type="match status" value="2"/>
</dbReference>
<name>A0A3Q1ESS3_9TELE</name>
<keyword evidence="9" id="KW-0106">Calcium</keyword>
<dbReference type="FunFam" id="2.60.40.10:FF:000186">
    <property type="entry name" value="Hemicentin 1"/>
    <property type="match status" value="3"/>
</dbReference>
<feature type="domain" description="Ig-like" evidence="17">
    <location>
        <begin position="3032"/>
        <end position="3120"/>
    </location>
</feature>
<dbReference type="PROSITE" id="PS01187">
    <property type="entry name" value="EGF_CA"/>
    <property type="match status" value="1"/>
</dbReference>
<dbReference type="PROSITE" id="PS50092">
    <property type="entry name" value="TSP1"/>
    <property type="match status" value="1"/>
</dbReference>
<feature type="disulfide bond" evidence="14">
    <location>
        <begin position="3589"/>
        <end position="3599"/>
    </location>
</feature>
<dbReference type="PROSITE" id="PS50835">
    <property type="entry name" value="IG_LIKE"/>
    <property type="match status" value="32"/>
</dbReference>
<dbReference type="GeneTree" id="ENSGT00940000164697"/>
<keyword evidence="12" id="KW-0325">Glycoprotein</keyword>
<dbReference type="InterPro" id="IPR036383">
    <property type="entry name" value="TSP1_rpt_sf"/>
</dbReference>
<feature type="domain" description="Ig-like" evidence="17">
    <location>
        <begin position="511"/>
        <end position="593"/>
    </location>
</feature>
<evidence type="ECO:0000256" key="15">
    <source>
        <dbReference type="SAM" id="SignalP"/>
    </source>
</evidence>
<feature type="domain" description="Ig-like" evidence="17">
    <location>
        <begin position="2688"/>
        <end position="2759"/>
    </location>
</feature>
<dbReference type="FunFam" id="2.10.25.10:FF:000210">
    <property type="entry name" value="Hemicentin 1"/>
    <property type="match status" value="1"/>
</dbReference>
<feature type="domain" description="Ig-like" evidence="17">
    <location>
        <begin position="2942"/>
        <end position="3028"/>
    </location>
</feature>
<dbReference type="Gene3D" id="2.40.155.10">
    <property type="entry name" value="Green fluorescent protein"/>
    <property type="match status" value="1"/>
</dbReference>
<dbReference type="Pfam" id="PF07474">
    <property type="entry name" value="G2F"/>
    <property type="match status" value="1"/>
</dbReference>
<keyword evidence="10" id="KW-0472">Membrane</keyword>
<feature type="domain" description="EGF-like" evidence="16">
    <location>
        <begin position="3585"/>
        <end position="3624"/>
    </location>
</feature>
<reference evidence="19" key="2">
    <citation type="submission" date="2025-09" db="UniProtKB">
        <authorList>
            <consortium name="Ensembl"/>
        </authorList>
    </citation>
    <scope>IDENTIFICATION</scope>
</reference>
<dbReference type="GO" id="GO:0090497">
    <property type="term" value="P:mesenchymal cell migration"/>
    <property type="evidence" value="ECO:0007669"/>
    <property type="project" value="Ensembl"/>
</dbReference>
<dbReference type="InterPro" id="IPR007110">
    <property type="entry name" value="Ig-like_dom"/>
</dbReference>
<proteinExistence type="predicted"/>
<dbReference type="SUPFAM" id="SSF53300">
    <property type="entry name" value="vWA-like"/>
    <property type="match status" value="1"/>
</dbReference>
<keyword evidence="13" id="KW-0393">Immunoglobulin domain</keyword>
<keyword evidence="6 14" id="KW-0245">EGF-like domain</keyword>
<dbReference type="GO" id="GO:0043589">
    <property type="term" value="P:skin morphogenesis"/>
    <property type="evidence" value="ECO:0007669"/>
    <property type="project" value="Ensembl"/>
</dbReference>
<feature type="domain" description="Ig-like" evidence="17">
    <location>
        <begin position="1308"/>
        <end position="1387"/>
    </location>
</feature>
<evidence type="ECO:0000313" key="19">
    <source>
        <dbReference type="Ensembl" id="ENSAPOP00000007148.1"/>
    </source>
</evidence>
<feature type="domain" description="EGF-like" evidence="16">
    <location>
        <begin position="3790"/>
        <end position="3830"/>
    </location>
</feature>
<keyword evidence="11 14" id="KW-1015">Disulfide bond</keyword>
<dbReference type="FunFam" id="2.10.25.10:FF:000385">
    <property type="entry name" value="Hemicentin 1"/>
    <property type="match status" value="1"/>
</dbReference>
<dbReference type="SMART" id="SM00179">
    <property type="entry name" value="EGF_CA"/>
    <property type="match status" value="8"/>
</dbReference>
<dbReference type="InterPro" id="IPR003599">
    <property type="entry name" value="Ig_sub"/>
</dbReference>
<dbReference type="InterPro" id="IPR000152">
    <property type="entry name" value="EGF-type_Asp/Asn_hydroxyl_site"/>
</dbReference>
<evidence type="ECO:0000256" key="1">
    <source>
        <dbReference type="ARBA" id="ARBA00004236"/>
    </source>
</evidence>
<feature type="domain" description="Ig-like" evidence="17">
    <location>
        <begin position="1868"/>
        <end position="1952"/>
    </location>
</feature>
<dbReference type="STRING" id="80966.ENSAPOP00000007148"/>
<dbReference type="GO" id="GO:0005886">
    <property type="term" value="C:plasma membrane"/>
    <property type="evidence" value="ECO:0007669"/>
    <property type="project" value="UniProtKB-SubCell"/>
</dbReference>
<dbReference type="SMART" id="SM00181">
    <property type="entry name" value="EGF"/>
    <property type="match status" value="8"/>
</dbReference>
<dbReference type="InterPro" id="IPR013783">
    <property type="entry name" value="Ig-like_fold"/>
</dbReference>
<feature type="domain" description="Ig-like" evidence="17">
    <location>
        <begin position="1492"/>
        <end position="1564"/>
    </location>
</feature>
<feature type="domain" description="Ig-like" evidence="17">
    <location>
        <begin position="2855"/>
        <end position="2939"/>
    </location>
</feature>
<feature type="domain" description="Ig-like" evidence="17">
    <location>
        <begin position="1568"/>
        <end position="1661"/>
    </location>
</feature>
<dbReference type="PROSITE" id="PS00010">
    <property type="entry name" value="ASX_HYDROXYL"/>
    <property type="match status" value="5"/>
</dbReference>
<dbReference type="InterPro" id="IPR001881">
    <property type="entry name" value="EGF-like_Ca-bd_dom"/>
</dbReference>
<reference evidence="19" key="1">
    <citation type="submission" date="2025-08" db="UniProtKB">
        <authorList>
            <consortium name="Ensembl"/>
        </authorList>
    </citation>
    <scope>IDENTIFICATION</scope>
</reference>
<dbReference type="Gene3D" id="2.10.25.10">
    <property type="entry name" value="Laminin"/>
    <property type="match status" value="7"/>
</dbReference>
<feature type="domain" description="Ig-like" evidence="17">
    <location>
        <begin position="2323"/>
        <end position="2411"/>
    </location>
</feature>
<dbReference type="FunFam" id="2.60.40.10:FF:000285">
    <property type="entry name" value="Hemicentin 1"/>
    <property type="match status" value="3"/>
</dbReference>
<evidence type="ECO:0000256" key="5">
    <source>
        <dbReference type="ARBA" id="ARBA00022530"/>
    </source>
</evidence>
<feature type="domain" description="Ig-like" evidence="17">
    <location>
        <begin position="1216"/>
        <end position="1302"/>
    </location>
</feature>
<keyword evidence="3" id="KW-1003">Cell membrane</keyword>
<dbReference type="FunCoup" id="A0A3Q1ESS3">
    <property type="interactions" value="3"/>
</dbReference>
<dbReference type="GO" id="GO:0005509">
    <property type="term" value="F:calcium ion binding"/>
    <property type="evidence" value="ECO:0007669"/>
    <property type="project" value="InterPro"/>
</dbReference>
<dbReference type="FunFam" id="2.60.40.10:FF:000032">
    <property type="entry name" value="palladin isoform X1"/>
    <property type="match status" value="6"/>
</dbReference>
<dbReference type="InterPro" id="IPR013106">
    <property type="entry name" value="Ig_V-set"/>
</dbReference>
<dbReference type="SMART" id="SM00408">
    <property type="entry name" value="IGc2"/>
    <property type="match status" value="32"/>
</dbReference>
<dbReference type="InterPro" id="IPR000884">
    <property type="entry name" value="TSP1_rpt"/>
</dbReference>
<evidence type="ECO:0000256" key="8">
    <source>
        <dbReference type="ARBA" id="ARBA00022737"/>
    </source>
</evidence>
<evidence type="ECO:0000256" key="4">
    <source>
        <dbReference type="ARBA" id="ARBA00022525"/>
    </source>
</evidence>
<evidence type="ECO:0000259" key="17">
    <source>
        <dbReference type="PROSITE" id="PS50835"/>
    </source>
</evidence>
<evidence type="ECO:0000259" key="16">
    <source>
        <dbReference type="PROSITE" id="PS50026"/>
    </source>
</evidence>
<dbReference type="Pfam" id="PF07679">
    <property type="entry name" value="I-set"/>
    <property type="match status" value="19"/>
</dbReference>
<sequence length="4092" mass="443009">MTGALLKCLVLALSVSVHRLLADPRVEESDESGDSASTLAFVFDVTGSMYDDLKQVIEGASRILEKTLSRRTRPIKNFVLVPFHDPIGPVSITTDPKKFQQDLQELFVQGGGDCPEMSIGAIKKALEVSLPGSFIYVFTDARAKDFRLKRDVLQLIQLRQSQVVFVLTGDCGDRSQPGYRAYEEIAATSSGQIFHLDKQQVNEVLKWVEETVQAMKVHLLSSNHDGAQENKWEVPFDPSLREVTVSLSGPAPQIELSDPFRIVGVEQGLKELLNIPNSARVINLKFPRPGAWKLKVSCSGRHTLRVTGVSNLDFRAGFSSVPVSEFNHTRERPIKLPSHVLLKCTGLKPPGHLSHVELVSGSGRSLRTIPVPLPSDFGQQGLWSLPEFRTPPQSFFIKVTGKDEEGYRFQRLSSVSFTNIVPPPAVSMPDVVKGFYMQPTVIACSVQSDVPYRLKFTRSGITLGEEKLFNSAIASWEISKASAEDEGLYECVAQSSAGQGRALTQLTVRPPPVLKPAVNVTSSVGGVAVLSCQVEGSMRHNLTWHRAGRTIRARAGRVKLLPNSSLQISTVRTQDAGEYHCVATNAHGDSRIKVWLLVPPEAPSVVVHPPTQAFSRGDEIRLVCSASGSPPPKLFWSHGNMLLTNRPLNLNQYGALTIRGAIPEDAGNYICQATNEAGTASQSVSLTYAMPRVTVVQQVVIVSVGGDATLQCEATGIPSPLVHWFKELEVGSAPFVEQDVHRGTLHIRGVQEIDAGQYSCVASSSAGTSAGTVSLEVGGPLFSEAPADVTANVGENITLPCVARGSPPPAVSWRRQDGRQILPRTDSHSRTMQLENGHLLIQIWLDDEGIYICEAKNQFGTIKTEATVSVTGLPPLLAQPAPIITTGVGQSLSIPCMLLDGIPLPERHWSQNGKPLQLSGRMFLRSDGSLYIERTVPEDSGTYVCTAVNVAGSTNITVSLEVHPPEINAGPYHYVANEGVAITLSCEASGVPKPDVVWSKDGYLHIPHPTADDAGIYICTATSPVGYASREIQLSVNLPKIMGVSGHDNTVKMAAEVGAEVVLPCEAQGSPSPLVTWSRNGYPIPPVTAFTVLPSGSLKITDARLIDSKLYTCTAENPAGNVSLSYNLHIQKPRIQPAPSLLKALIGQTVTLPCVVQGEPRPEVSWFHNGLPVGVKNVTPLRIGQVSLADQGTYQCVATNSAGQERLEIKLEILRPSFAEPGDAIMEKVANNKVTIPCPAESPRPKIRWFKNGLEIHPEQSEFSVARDGALVISTASASHSGDFKCVATNEAGSVERKTRLKVNIQDDGQPLNLTVTLKQPLTLGCDAFGIPSPTITWTKQVDSPGVYLQNGNRLLRIYRVQPEHSGQFACTAQNSAGEARRQYNIVVQPPVISGASRLQELTVVLGQEVEFQCRVSGRPAPRVEWSRDGVLSRDGDPHVEFLEDGQVLKVKSVRLRDQGLYQCLASNNAGTQMRQFRLTVQETTEVSVVLGFPSVLPCDVEGSPTPTITWLKDNQPIVSTPQLTYTRGGQALRLGSAQGDSSGLYTCRATNPAGTATKQYSLSVLPPHIEGDSASLTFGGQEEKLRINGSLTLSCLAKGFPEPKVNWFKDGQLLTGNVHAGIQESEHFLHIENAMLSHEGQYTCVVTNSAGEDKRDFHVTIQPPIFQRVTNREAAWGLGHEDDENNEDMVEKREVVLGHPISLSCESNAIPPPKLSWYKDGQKLTSADGVLLLPGQVLQIARVQKEDAGKYTCQAVNEAGEDRMHFELEILPPVIIGATQEFMEEMGAVVNSTVVLHCEVTGYPAPVVSWLRDGQPVHSDSQHHISDDGTQLQLLSVQVSDMAGYVCVAENKVGTVEKLFSLTVQPPRITGSKEEEVSVIEGHMVSLLCDVQAYPPPEITWTRDGQVLHFSTGIHILPGQMLQLPRARLEDAGQYVCTATNSAGQDQKSILLLPTLKPRHEAESDPVTPQVGSSVTLRCEAHGVPEPEVTWYKNGLQLTAGNGMKMDRHQLEIIGVQMTDGGTYTCKVSNVAGQVDRTFRLAVHPPVLDGPLQEFLNYTLGSHVSLLCEATGVPVPSITWLKDGTPISSLQWQWSVRGNRLELGPLSLSHAGRYTCVAKNNEGQTQKDYTLTVQSPTILDSDHPSEVSAPMGEELTLECRANGIPTPRLSWLKDGVTLEASDTRHIVTPDGSTLTLLRLSPEHSGTYTCLAVSPVGQESKIYTLFVLPPSISGETTVPREVQVTQDSVVTLECQAAGNPPPQISWMKNGRPLLLSPRTRLLSGDSVLISPVQLSDSGVYTCVARSQAGLAELSYEVQVQVPPGVDHVEPVEPVTVVQGSLVTLTCEARGVPPPTLTWMKDGQPLSLHRNLLLDGQETRLQLPDVAPTDAGLYSCVASNQAGSSTKSFNLTVLPPKISSSSSPEELTIAINSPLELQCSAVGVPPPTVSWLKDGRPLEGTEIVQQDGQFVRISKVQVEDAGLYTCLASSLAGEDGKNHWVRVQSVPPTLLGSGDVRTLTVPVNGHLTLECLADSDPPPDIEWYKDEAKLQLGGRIQRLAGGQYLEIQEVGPEDSGQYSCVVTNMAGSTSLFFTVEILPPKIKESGTVVTVHIGQDAVLPCEVEGDSSPAVMWRKDGFPISPDNRFTTLSEGSLRIHGAQLHDAGRYYCTVSNQAGSDHRGVDLRVFGPSISPGPFNVTVTTGIRAVLSCETTGIPPPQVSWKRNLLSSGSLVLLSPANEDEGYFECTAVNDVGEERRVIEVILQPPSIEDDVTAVKAVKMSPVVLPCHVQGRPQPTVTWTKGGAKLGSRGGTYRVLPTVLEITAAVPSHAGRYTCSARNPAGVAHKHISLTVQPPEIRPMAEEVQVVLHHGTVLPCEVQGLPRPSITWQREGVPIAAHRLAVLSNGALKFSRVTLGDAGTYQCLAKNEAGVAVGRTKLVLQPPVLSVPRVEYTAVLGQPVSLECVADGQPQPEVTWHKERRPVVDGAHMRIFANGTLAITSTQRSDAGLYTCTAKNLAGRASQDMRLLIQPPMIPPAQTELSVIQGFQVLLPCAAQGSPEPRVSWEKDGVIVPNLPGKFTVLRSGELIIERAESQAGDAGVFTCVATNAAGSVRQDVHLSINMRPAFKELPGDITLNKGQRLALSCHAQGTPPPIISWTVNNNPYEATVDEAGRSSIIIENVTVSDAGTYVCIAENSVGSIRALSFVRIRPPVLKGEAHMSQTVIQGSSAMLDCPVHGDPSPVLRWLRNGKPLLRVLRMQTLHNGSLVIYSITAADEGEYQCVAESEAGKAERTITLKVQNGGYSNWEEWGPCSSTCGQGFQERIRLCNNPEPANGGRSCSGPSIDSRKCQIGLCPEVPRKTRGSLIGMVNEREFGVSFLEANITDDKEEGSSVLQARLDNIPPTVPLLRVLVSVFAPIYWTTVLQNGAARNGYSFTQGQFRQESQLEFETEILRLTHVARGVDSEGVLLIDIVINGFVPPSLSSSHLSLQFDESYLQTGQGQLYSWSSQTHQRGGNPLVLRCNHTIIYEGQEERQGPLLQLLKVSGMNSVYNMFTLTLDFHITANLLIPTCPKGFSLDTVSYCAEDECALQSPCSHSCNNIMGGFTCSCPSGFTISTETNTCQIDECSQGSHMCHYNQQCVNTVGTYRCQARCGPGFKPSITGTSCEVDECQESAISPCQHQCINILGSYRCICHPGYQLSGHRCIINECMRNVCPAHQQCRNTEGGYQCFDSCPAGMTKTDDGACTIDECQDGSHMCRYTQICQNTIGGYGCICPRGYRSQGVGLPCLIDECLQTPNPCAYQCRNVPGSFRCLCPPGTVVLGDGRSCAGLERGQTFTNGTRVRARLRPQLVSSLGRPILSRSNGVSRITRQSCPVGYTNRDGSCVVDECLLRKPCQHECRNTIGSFQCLCPSGYKLLPNGRSCKIDECVEQGIQCGHNQMCFNTRGGYQCLDTPCPASYQSGGSPTCYRPCSLDCASGGSPLLLQYKLLTLPSGIPANHNVVRLSAFSESGVLQERTSFTILEQQSEAGVMGRVFGIRDEAGRGIIFTLRVLDRPGLVRLKVQATTISLQGRITYQSIFIIYISISSYPY</sequence>
<evidence type="ECO:0000256" key="6">
    <source>
        <dbReference type="ARBA" id="ARBA00022536"/>
    </source>
</evidence>
<dbReference type="SUPFAM" id="SSF57184">
    <property type="entry name" value="Growth factor receptor domain"/>
    <property type="match status" value="2"/>
</dbReference>
<feature type="domain" description="Ig-like" evidence="17">
    <location>
        <begin position="1039"/>
        <end position="1125"/>
    </location>
</feature>
<feature type="domain" description="EGF-like" evidence="16">
    <location>
        <begin position="3668"/>
        <end position="3707"/>
    </location>
</feature>
<feature type="domain" description="Ig-like" evidence="17">
    <location>
        <begin position="2599"/>
        <end position="2682"/>
    </location>
</feature>
<dbReference type="InterPro" id="IPR049883">
    <property type="entry name" value="NOTCH1_EGF-like"/>
</dbReference>
<evidence type="ECO:0000256" key="3">
    <source>
        <dbReference type="ARBA" id="ARBA00022475"/>
    </source>
</evidence>
<accession>A0A3Q1ESS3</accession>
<dbReference type="InterPro" id="IPR009030">
    <property type="entry name" value="Growth_fac_rcpt_cys_sf"/>
</dbReference>
<feature type="domain" description="Ig-like" evidence="17">
    <location>
        <begin position="2766"/>
        <end position="2851"/>
    </location>
</feature>
<dbReference type="InterPro" id="IPR056475">
    <property type="entry name" value="GBD_Hemicentin/VWA7"/>
</dbReference>
<dbReference type="InterPro" id="IPR009017">
    <property type="entry name" value="GFP"/>
</dbReference>
<dbReference type="PRINTS" id="PR00907">
    <property type="entry name" value="THRMBOMODULN"/>
</dbReference>
<keyword evidence="7 15" id="KW-0732">Signal</keyword>
<evidence type="ECO:0000256" key="9">
    <source>
        <dbReference type="ARBA" id="ARBA00022837"/>
    </source>
</evidence>
<evidence type="ECO:0000256" key="10">
    <source>
        <dbReference type="ARBA" id="ARBA00023136"/>
    </source>
</evidence>
<feature type="chain" id="PRO_5018688071" description="Hemicentin 2" evidence="15">
    <location>
        <begin position="23"/>
        <end position="4092"/>
    </location>
</feature>
<dbReference type="InterPro" id="IPR056861">
    <property type="entry name" value="HMCN1-like_VWA"/>
</dbReference>
<feature type="domain" description="Ig-like" evidence="17">
    <location>
        <begin position="691"/>
        <end position="774"/>
    </location>
</feature>
<keyword evidence="8" id="KW-0677">Repeat</keyword>
<dbReference type="SMART" id="SM00409">
    <property type="entry name" value="IG"/>
    <property type="match status" value="32"/>
</dbReference>
<dbReference type="PROSITE" id="PS50026">
    <property type="entry name" value="EGF_3"/>
    <property type="match status" value="5"/>
</dbReference>
<evidence type="ECO:0000256" key="12">
    <source>
        <dbReference type="ARBA" id="ARBA00023180"/>
    </source>
</evidence>
<feature type="domain" description="Ig-like" evidence="17">
    <location>
        <begin position="2415"/>
        <end position="2503"/>
    </location>
</feature>
<dbReference type="FunFam" id="2.60.40.10:FF:001348">
    <property type="entry name" value="Hemicentin 2"/>
    <property type="match status" value="1"/>
</dbReference>
<dbReference type="FunFam" id="3.40.50.410:FF:000032">
    <property type="entry name" value="Hemicentin 1"/>
    <property type="match status" value="1"/>
</dbReference>
<organism evidence="19 20">
    <name type="scientific">Acanthochromis polyacanthus</name>
    <name type="common">spiny chromis</name>
    <dbReference type="NCBI Taxonomy" id="80966"/>
    <lineage>
        <taxon>Eukaryota</taxon>
        <taxon>Metazoa</taxon>
        <taxon>Chordata</taxon>
        <taxon>Craniata</taxon>
        <taxon>Vertebrata</taxon>
        <taxon>Euteleostomi</taxon>
        <taxon>Actinopterygii</taxon>
        <taxon>Neopterygii</taxon>
        <taxon>Teleostei</taxon>
        <taxon>Neoteleostei</taxon>
        <taxon>Acanthomorphata</taxon>
        <taxon>Ovalentaria</taxon>
        <taxon>Pomacentridae</taxon>
        <taxon>Acanthochromis</taxon>
    </lineage>
</organism>
<dbReference type="SMART" id="SM00209">
    <property type="entry name" value="TSP1"/>
    <property type="match status" value="1"/>
</dbReference>
<dbReference type="InterPro" id="IPR036179">
    <property type="entry name" value="Ig-like_dom_sf"/>
</dbReference>
<comment type="caution">
    <text evidence="14">Lacks conserved residue(s) required for the propagation of feature annotation.</text>
</comment>
<evidence type="ECO:0000256" key="2">
    <source>
        <dbReference type="ARBA" id="ARBA00004498"/>
    </source>
</evidence>
<dbReference type="SUPFAM" id="SSF48726">
    <property type="entry name" value="Immunoglobulin"/>
    <property type="match status" value="32"/>
</dbReference>
<dbReference type="FunFam" id="2.10.25.10:FF:000352">
    <property type="entry name" value="Hemicentin 1"/>
    <property type="match status" value="1"/>
</dbReference>
<dbReference type="FunFam" id="2.60.40.10:FF:000328">
    <property type="entry name" value="CLUMA_CG000981, isoform A"/>
    <property type="match status" value="1"/>
</dbReference>
<dbReference type="Pfam" id="PF00090">
    <property type="entry name" value="TSP_1"/>
    <property type="match status" value="1"/>
</dbReference>
<dbReference type="FunFam" id="2.60.40.10:FF:000706">
    <property type="entry name" value="Hemicentin 1"/>
    <property type="match status" value="1"/>
</dbReference>
<feature type="domain" description="Ig-like" evidence="17">
    <location>
        <begin position="965"/>
        <end position="1035"/>
    </location>
</feature>
<feature type="domain" description="Ig-like" evidence="17">
    <location>
        <begin position="423"/>
        <end position="507"/>
    </location>
</feature>
<dbReference type="InParanoid" id="A0A3Q1ESS3"/>
<feature type="domain" description="Ig-like" evidence="17">
    <location>
        <begin position="1664"/>
        <end position="1770"/>
    </location>
</feature>
<dbReference type="PROSITE" id="PS50993">
    <property type="entry name" value="NIDOGEN_G2"/>
    <property type="match status" value="1"/>
</dbReference>
<feature type="domain" description="EGF-like" evidence="16">
    <location>
        <begin position="3887"/>
        <end position="3926"/>
    </location>
</feature>
<dbReference type="GO" id="GO:0030198">
    <property type="term" value="P:extracellular matrix organization"/>
    <property type="evidence" value="ECO:0007669"/>
    <property type="project" value="Ensembl"/>
</dbReference>
<dbReference type="FunFam" id="2.20.100.10:FF:000007">
    <property type="entry name" value="Thrombospondin 1"/>
    <property type="match status" value="1"/>
</dbReference>
<dbReference type="Pfam" id="PF25106">
    <property type="entry name" value="VWA_4"/>
    <property type="match status" value="1"/>
</dbReference>
<evidence type="ECO:0000313" key="20">
    <source>
        <dbReference type="Proteomes" id="UP000257200"/>
    </source>
</evidence>
<dbReference type="InterPro" id="IPR036465">
    <property type="entry name" value="vWFA_dom_sf"/>
</dbReference>
<feature type="domain" description="Ig-like" evidence="17">
    <location>
        <begin position="603"/>
        <end position="687"/>
    </location>
</feature>
<feature type="domain" description="Ig-like" evidence="17">
    <location>
        <begin position="1390"/>
        <end position="1480"/>
    </location>
</feature>
<feature type="domain" description="Ig-like" evidence="17">
    <location>
        <begin position="874"/>
        <end position="959"/>
    </location>
</feature>
<evidence type="ECO:0000256" key="7">
    <source>
        <dbReference type="ARBA" id="ARBA00022729"/>
    </source>
</evidence>
<comment type="subcellular location">
    <subcellularLocation>
        <location evidence="1">Cell membrane</location>
    </subcellularLocation>
    <subcellularLocation>
        <location evidence="2">Secreted</location>
        <location evidence="2">Extracellular space</location>
        <location evidence="2">Extracellular matrix</location>
    </subcellularLocation>
</comment>
<dbReference type="InterPro" id="IPR003598">
    <property type="entry name" value="Ig_sub2"/>
</dbReference>
<dbReference type="PANTHER" id="PTHR12231">
    <property type="entry name" value="CTX-RELATED TYPE I TRANSMEMBRANE PROTEIN"/>
    <property type="match status" value="1"/>
</dbReference>
<feature type="disulfide bond" evidence="14">
    <location>
        <begin position="3891"/>
        <end position="3901"/>
    </location>
</feature>
<feature type="domain" description="Ig-like" evidence="17">
    <location>
        <begin position="3211"/>
        <end position="3296"/>
    </location>
</feature>
<feature type="domain" description="Ig-like" evidence="17">
    <location>
        <begin position="2137"/>
        <end position="2224"/>
    </location>
</feature>
<feature type="domain" description="Ig-like" evidence="17">
    <location>
        <begin position="2507"/>
        <end position="2595"/>
    </location>
</feature>
<dbReference type="CDD" id="cd00054">
    <property type="entry name" value="EGF_CA"/>
    <property type="match status" value="8"/>
</dbReference>
<keyword evidence="4" id="KW-0964">Secreted</keyword>
<dbReference type="GO" id="GO:0043005">
    <property type="term" value="C:neuron projection"/>
    <property type="evidence" value="ECO:0007669"/>
    <property type="project" value="TreeGrafter"/>
</dbReference>
<dbReference type="InterPro" id="IPR051170">
    <property type="entry name" value="Neural/epithelial_adhesion"/>
</dbReference>
<feature type="domain" description="Ig-like" evidence="17">
    <location>
        <begin position="3125"/>
        <end position="3205"/>
    </location>
</feature>
<dbReference type="FunFam" id="2.10.25.10:FF:000005">
    <property type="entry name" value="Fibrillin 2"/>
    <property type="match status" value="1"/>
</dbReference>
<dbReference type="PANTHER" id="PTHR12231:SF253">
    <property type="entry name" value="DPR-INTERACTING PROTEIN ETA, ISOFORM B-RELATED"/>
    <property type="match status" value="1"/>
</dbReference>
<evidence type="ECO:0000259" key="18">
    <source>
        <dbReference type="PROSITE" id="PS50993"/>
    </source>
</evidence>
<dbReference type="InterPro" id="IPR018097">
    <property type="entry name" value="EGF_Ca-bd_CS"/>
</dbReference>
<feature type="domain" description="Ig-like" evidence="17">
    <location>
        <begin position="1133"/>
        <end position="1212"/>
    </location>
</feature>
<dbReference type="SUPFAM" id="SSF57196">
    <property type="entry name" value="EGF/Laminin"/>
    <property type="match status" value="1"/>
</dbReference>
<dbReference type="Gene3D" id="3.40.50.410">
    <property type="entry name" value="von Willebrand factor, type A domain"/>
    <property type="match status" value="1"/>
</dbReference>